<dbReference type="GO" id="GO:0016020">
    <property type="term" value="C:membrane"/>
    <property type="evidence" value="ECO:0007669"/>
    <property type="project" value="InterPro"/>
</dbReference>
<evidence type="ECO:0000256" key="6">
    <source>
        <dbReference type="ARBA" id="ARBA00022777"/>
    </source>
</evidence>
<dbReference type="Pfam" id="PF07730">
    <property type="entry name" value="HisKA_3"/>
    <property type="match status" value="1"/>
</dbReference>
<dbReference type="PANTHER" id="PTHR24421:SF10">
    <property type="entry name" value="NITRATE_NITRITE SENSOR PROTEIN NARQ"/>
    <property type="match status" value="1"/>
</dbReference>
<evidence type="ECO:0000256" key="5">
    <source>
        <dbReference type="ARBA" id="ARBA00022741"/>
    </source>
</evidence>
<keyword evidence="3" id="KW-0597">Phosphoprotein</keyword>
<dbReference type="AlphaFoldDB" id="A0A919VQZ8"/>
<evidence type="ECO:0000259" key="10">
    <source>
        <dbReference type="Pfam" id="PF07730"/>
    </source>
</evidence>
<dbReference type="PANTHER" id="PTHR24421">
    <property type="entry name" value="NITRATE/NITRITE SENSOR PROTEIN NARX-RELATED"/>
    <property type="match status" value="1"/>
</dbReference>
<proteinExistence type="predicted"/>
<keyword evidence="4" id="KW-0808">Transferase</keyword>
<dbReference type="GO" id="GO:0000155">
    <property type="term" value="F:phosphorelay sensor kinase activity"/>
    <property type="evidence" value="ECO:0007669"/>
    <property type="project" value="InterPro"/>
</dbReference>
<dbReference type="EC" id="2.7.13.3" evidence="2"/>
<evidence type="ECO:0000256" key="2">
    <source>
        <dbReference type="ARBA" id="ARBA00012438"/>
    </source>
</evidence>
<keyword evidence="8" id="KW-0902">Two-component regulatory system</keyword>
<evidence type="ECO:0000256" key="7">
    <source>
        <dbReference type="ARBA" id="ARBA00022840"/>
    </source>
</evidence>
<comment type="catalytic activity">
    <reaction evidence="1">
        <text>ATP + protein L-histidine = ADP + protein N-phospho-L-histidine.</text>
        <dbReference type="EC" id="2.7.13.3"/>
    </reaction>
</comment>
<keyword evidence="12" id="KW-1185">Reference proteome</keyword>
<comment type="caution">
    <text evidence="11">The sequence shown here is derived from an EMBL/GenBank/DDBJ whole genome shotgun (WGS) entry which is preliminary data.</text>
</comment>
<keyword evidence="5" id="KW-0547">Nucleotide-binding</keyword>
<dbReference type="GO" id="GO:0005524">
    <property type="term" value="F:ATP binding"/>
    <property type="evidence" value="ECO:0007669"/>
    <property type="project" value="UniProtKB-KW"/>
</dbReference>
<feature type="domain" description="Signal transduction histidine kinase subgroup 3 dimerisation and phosphoacceptor" evidence="10">
    <location>
        <begin position="168"/>
        <end position="233"/>
    </location>
</feature>
<keyword evidence="6" id="KW-0418">Kinase</keyword>
<evidence type="ECO:0000313" key="12">
    <source>
        <dbReference type="Proteomes" id="UP000680865"/>
    </source>
</evidence>
<organism evidence="11 12">
    <name type="scientific">Winogradskya consettensis</name>
    <dbReference type="NCBI Taxonomy" id="113560"/>
    <lineage>
        <taxon>Bacteria</taxon>
        <taxon>Bacillati</taxon>
        <taxon>Actinomycetota</taxon>
        <taxon>Actinomycetes</taxon>
        <taxon>Micromonosporales</taxon>
        <taxon>Micromonosporaceae</taxon>
        <taxon>Winogradskya</taxon>
    </lineage>
</organism>
<dbReference type="InterPro" id="IPR050482">
    <property type="entry name" value="Sensor_HK_TwoCompSys"/>
</dbReference>
<reference evidence="11" key="1">
    <citation type="submission" date="2021-03" db="EMBL/GenBank/DDBJ databases">
        <title>Whole genome shotgun sequence of Actinoplanes consettensis NBRC 14913.</title>
        <authorList>
            <person name="Komaki H."/>
            <person name="Tamura T."/>
        </authorList>
    </citation>
    <scope>NUCLEOTIDE SEQUENCE</scope>
    <source>
        <strain evidence="11">NBRC 14913</strain>
    </source>
</reference>
<dbReference type="InterPro" id="IPR036890">
    <property type="entry name" value="HATPase_C_sf"/>
</dbReference>
<dbReference type="Gene3D" id="3.30.565.10">
    <property type="entry name" value="Histidine kinase-like ATPase, C-terminal domain"/>
    <property type="match status" value="1"/>
</dbReference>
<dbReference type="Proteomes" id="UP000680865">
    <property type="component" value="Unassembled WGS sequence"/>
</dbReference>
<gene>
    <name evidence="11" type="ORF">Aco04nite_45530</name>
</gene>
<dbReference type="SUPFAM" id="SSF55874">
    <property type="entry name" value="ATPase domain of HSP90 chaperone/DNA topoisomerase II/histidine kinase"/>
    <property type="match status" value="1"/>
</dbReference>
<keyword evidence="9" id="KW-0472">Membrane</keyword>
<name>A0A919VQZ8_9ACTN</name>
<dbReference type="GO" id="GO:0046983">
    <property type="term" value="F:protein dimerization activity"/>
    <property type="evidence" value="ECO:0007669"/>
    <property type="project" value="InterPro"/>
</dbReference>
<dbReference type="CDD" id="cd16917">
    <property type="entry name" value="HATPase_UhpB-NarQ-NarX-like"/>
    <property type="match status" value="1"/>
</dbReference>
<feature type="transmembrane region" description="Helical" evidence="9">
    <location>
        <begin position="48"/>
        <end position="78"/>
    </location>
</feature>
<evidence type="ECO:0000256" key="1">
    <source>
        <dbReference type="ARBA" id="ARBA00000085"/>
    </source>
</evidence>
<evidence type="ECO:0000313" key="11">
    <source>
        <dbReference type="EMBL" id="GIM75474.1"/>
    </source>
</evidence>
<dbReference type="InterPro" id="IPR011712">
    <property type="entry name" value="Sig_transdc_His_kin_sub3_dim/P"/>
</dbReference>
<evidence type="ECO:0000256" key="9">
    <source>
        <dbReference type="SAM" id="Phobius"/>
    </source>
</evidence>
<keyword evidence="9" id="KW-0812">Transmembrane</keyword>
<accession>A0A919VQZ8</accession>
<sequence>MDAALGLAVVAVVLLAHRFGPAHSLDVEDLVTAVLAVLLITARRRWTLPVFGGITVASAAFNLHAALAGPLLAASVIGTYTVASRTSRRIAVAAGTVTVVTVYVAVVIGAGRSWTDPLNATIVAWGVAAAAVGDAVRSRRAQLRVSEERARQAEHGREEEALRRVVEERLRIARDLHDVVAHHIAVINVQVGVAVHLLREQPDQAEQALTHVRQSARTVLAELGTVLAVLRSTSPDGFDETAPPPGLSRLPHLLESFTAAGLHVERRHDGEPRPLPSAMDLAAYRIIQEALTNAHKHGSTATARLLLAYSPQGLAIEVVNASGATRAPVSGTGHGLIGLRERVSSIGGTVRAGPDPGGTFTVDAHLPFPKDTA</sequence>
<keyword evidence="7" id="KW-0067">ATP-binding</keyword>
<evidence type="ECO:0000256" key="8">
    <source>
        <dbReference type="ARBA" id="ARBA00023012"/>
    </source>
</evidence>
<evidence type="ECO:0000256" key="3">
    <source>
        <dbReference type="ARBA" id="ARBA00022553"/>
    </source>
</evidence>
<protein>
    <recommendedName>
        <fullName evidence="2">histidine kinase</fullName>
        <ecNumber evidence="2">2.7.13.3</ecNumber>
    </recommendedName>
</protein>
<keyword evidence="9" id="KW-1133">Transmembrane helix</keyword>
<dbReference type="EMBL" id="BOQP01000024">
    <property type="protein sequence ID" value="GIM75474.1"/>
    <property type="molecule type" value="Genomic_DNA"/>
</dbReference>
<dbReference type="Gene3D" id="1.20.5.1930">
    <property type="match status" value="1"/>
</dbReference>
<feature type="transmembrane region" description="Helical" evidence="9">
    <location>
        <begin position="90"/>
        <end position="111"/>
    </location>
</feature>
<evidence type="ECO:0000256" key="4">
    <source>
        <dbReference type="ARBA" id="ARBA00022679"/>
    </source>
</evidence>